<dbReference type="AlphaFoldDB" id="A0A4R3MH06"/>
<dbReference type="GO" id="GO:0005886">
    <property type="term" value="C:plasma membrane"/>
    <property type="evidence" value="ECO:0007669"/>
    <property type="project" value="UniProtKB-SubCell"/>
</dbReference>
<dbReference type="Proteomes" id="UP000295678">
    <property type="component" value="Unassembled WGS sequence"/>
</dbReference>
<evidence type="ECO:0000256" key="6">
    <source>
        <dbReference type="ARBA" id="ARBA00023136"/>
    </source>
</evidence>
<dbReference type="InterPro" id="IPR032808">
    <property type="entry name" value="DoxX"/>
</dbReference>
<evidence type="ECO:0000256" key="5">
    <source>
        <dbReference type="ARBA" id="ARBA00022989"/>
    </source>
</evidence>
<reference evidence="8 9" key="1">
    <citation type="submission" date="2019-03" db="EMBL/GenBank/DDBJ databases">
        <title>Genomic Encyclopedia of Type Strains, Phase IV (KMG-IV): sequencing the most valuable type-strain genomes for metagenomic binning, comparative biology and taxonomic classification.</title>
        <authorList>
            <person name="Goeker M."/>
        </authorList>
    </citation>
    <scope>NUCLEOTIDE SEQUENCE [LARGE SCALE GENOMIC DNA]</scope>
    <source>
        <strain evidence="8 9">DSM 19345</strain>
    </source>
</reference>
<evidence type="ECO:0000256" key="2">
    <source>
        <dbReference type="ARBA" id="ARBA00006679"/>
    </source>
</evidence>
<keyword evidence="3" id="KW-1003">Cell membrane</keyword>
<evidence type="ECO:0000256" key="3">
    <source>
        <dbReference type="ARBA" id="ARBA00022475"/>
    </source>
</evidence>
<protein>
    <submittedName>
        <fullName evidence="8">Putative oxidoreductase</fullName>
    </submittedName>
</protein>
<gene>
    <name evidence="8" type="ORF">EDC22_101136</name>
</gene>
<feature type="transmembrane region" description="Helical" evidence="7">
    <location>
        <begin position="108"/>
        <end position="128"/>
    </location>
</feature>
<dbReference type="OrthoDB" id="121744at2"/>
<feature type="transmembrane region" description="Helical" evidence="7">
    <location>
        <begin position="24"/>
        <end position="48"/>
    </location>
</feature>
<feature type="transmembrane region" description="Helical" evidence="7">
    <location>
        <begin position="135"/>
        <end position="155"/>
    </location>
</feature>
<dbReference type="Pfam" id="PF07681">
    <property type="entry name" value="DoxX"/>
    <property type="match status" value="1"/>
</dbReference>
<sequence>MKLAAGRSLLARLRALDRRLKTSTVAWVLAPVQVGLRAWIFFGLPFFMSGLTKWETFPFLKPVAAAWNGAPQLAGGALYQFTNVCEFCFNIRIWGTEAEPLVHWRLPFPATMAALAGIGELLLPVLVLVGLATRLAALGLLAMTLVIQLVLPTAYLIHGMWALSLIAVILLGPGMISLDHLLARLVRR</sequence>
<proteinExistence type="inferred from homology"/>
<comment type="subcellular location">
    <subcellularLocation>
        <location evidence="1">Cell membrane</location>
        <topology evidence="1">Multi-pass membrane protein</topology>
    </subcellularLocation>
</comment>
<organism evidence="8 9">
    <name type="scientific">Tepidamorphus gemmatus</name>
    <dbReference type="NCBI Taxonomy" id="747076"/>
    <lineage>
        <taxon>Bacteria</taxon>
        <taxon>Pseudomonadati</taxon>
        <taxon>Pseudomonadota</taxon>
        <taxon>Alphaproteobacteria</taxon>
        <taxon>Hyphomicrobiales</taxon>
        <taxon>Tepidamorphaceae</taxon>
        <taxon>Tepidamorphus</taxon>
    </lineage>
</organism>
<dbReference type="PANTHER" id="PTHR33452">
    <property type="entry name" value="OXIDOREDUCTASE CATD-RELATED"/>
    <property type="match status" value="1"/>
</dbReference>
<keyword evidence="4 7" id="KW-0812">Transmembrane</keyword>
<keyword evidence="5 7" id="KW-1133">Transmembrane helix</keyword>
<comment type="similarity">
    <text evidence="2">Belongs to the DoxX family.</text>
</comment>
<dbReference type="EMBL" id="SMAK01000001">
    <property type="protein sequence ID" value="TCT13275.1"/>
    <property type="molecule type" value="Genomic_DNA"/>
</dbReference>
<keyword evidence="9" id="KW-1185">Reference proteome</keyword>
<keyword evidence="6 7" id="KW-0472">Membrane</keyword>
<evidence type="ECO:0000256" key="1">
    <source>
        <dbReference type="ARBA" id="ARBA00004651"/>
    </source>
</evidence>
<comment type="caution">
    <text evidence="8">The sequence shown here is derived from an EMBL/GenBank/DDBJ whole genome shotgun (WGS) entry which is preliminary data.</text>
</comment>
<dbReference type="PANTHER" id="PTHR33452:SF1">
    <property type="entry name" value="INNER MEMBRANE PROTEIN YPHA-RELATED"/>
    <property type="match status" value="1"/>
</dbReference>
<dbReference type="RefSeq" id="WP_132804674.1">
    <property type="nucleotide sequence ID" value="NZ_SMAK01000001.1"/>
</dbReference>
<evidence type="ECO:0000313" key="8">
    <source>
        <dbReference type="EMBL" id="TCT13275.1"/>
    </source>
</evidence>
<dbReference type="InterPro" id="IPR051907">
    <property type="entry name" value="DoxX-like_oxidoreductase"/>
</dbReference>
<evidence type="ECO:0000256" key="7">
    <source>
        <dbReference type="SAM" id="Phobius"/>
    </source>
</evidence>
<name>A0A4R3MH06_9HYPH</name>
<evidence type="ECO:0000256" key="4">
    <source>
        <dbReference type="ARBA" id="ARBA00022692"/>
    </source>
</evidence>
<feature type="transmembrane region" description="Helical" evidence="7">
    <location>
        <begin position="161"/>
        <end position="182"/>
    </location>
</feature>
<evidence type="ECO:0000313" key="9">
    <source>
        <dbReference type="Proteomes" id="UP000295678"/>
    </source>
</evidence>
<accession>A0A4R3MH06</accession>